<organism evidence="1 2">
    <name type="scientific">Vibrio kanaloae</name>
    <dbReference type="NCBI Taxonomy" id="170673"/>
    <lineage>
        <taxon>Bacteria</taxon>
        <taxon>Pseudomonadati</taxon>
        <taxon>Pseudomonadota</taxon>
        <taxon>Gammaproteobacteria</taxon>
        <taxon>Vibrionales</taxon>
        <taxon>Vibrionaceae</taxon>
        <taxon>Vibrio</taxon>
    </lineage>
</organism>
<gene>
    <name evidence="1" type="ORF">FCV50_18195</name>
</gene>
<evidence type="ECO:0000313" key="2">
    <source>
        <dbReference type="Proteomes" id="UP000307574"/>
    </source>
</evidence>
<name>A0A4U1Z2B4_9VIBR</name>
<dbReference type="Proteomes" id="UP000307574">
    <property type="component" value="Unassembled WGS sequence"/>
</dbReference>
<dbReference type="RefSeq" id="WP_136981034.1">
    <property type="nucleotide sequence ID" value="NZ_SYUV01000066.1"/>
</dbReference>
<comment type="caution">
    <text evidence="1">The sequence shown here is derived from an EMBL/GenBank/DDBJ whole genome shotgun (WGS) entry which is preliminary data.</text>
</comment>
<evidence type="ECO:0008006" key="3">
    <source>
        <dbReference type="Google" id="ProtNLM"/>
    </source>
</evidence>
<protein>
    <recommendedName>
        <fullName evidence="3">Integrase</fullName>
    </recommendedName>
</protein>
<sequence length="741" mass="83988">MSNVLLFTPKHKIDFQKNYDDFIAFAKNDLSLFEDIQFKTPEGIIQNGWECDKWSWKTEKGKKLTIVFGASQNHSKYTPFQPPFSDFAKAYVRYQQSLNKKDSTTWASSLVFLYQALEEHAAHNDKSSVDIMNINNNVIDRVEQKIRSSDLGAGGKRNIGLSFEKVLKFIKEKRFKLDLQDWSNPFPRQSDASIKLDEKSRKEIEDKCPSDYQMLQVADAFHKAKTPRQKYFSSVCVMLMCQPSRNIELNGLTVNSLQRSDKGRWYLMWHPAKGGDPVRKWVPALLEDVVKQAFERLVEISAPARSAAKFAYDNPDLFMLASDSESSQDKPLTYNQFAKAMGFKTGKSGRGVNITWTTYGSNVKWLNRLISDLNNVNNWKKDLCQGYTILPNNEVVNKRTGKSAGIVIRFPSYRDLRSIIDEQYKTRDFPNYGDMKVWDCITLVRDYEFHKEFAAKPFSWVHLGHGSLSDAIGSDRGLESIFDELGITDEDGTPLKLNSHQFRHWLNTKLKLAGEADWLIAKWSGRADIKQNKAYDGRTEKQKSRLTQRIGHVTIGSGVMTVAQANQLLEPYTAEAPPPPMVLHDLGLPISLKALGVDRDGVAQFTGLGFCVHNYAESPCVKNGDCEVCNEHVCLKGMPHSLDELKTLEALYEEQLRHAKAAAEDQVFGADRWVTALGFRLSKIKTLIFLLEDPKKADGAHVRIPDELSPSPVKRSLNINEQSAIQGFDLMALALSDMREA</sequence>
<dbReference type="EMBL" id="SYUV01000066">
    <property type="protein sequence ID" value="TKF28274.1"/>
    <property type="molecule type" value="Genomic_DNA"/>
</dbReference>
<reference evidence="1 2" key="1">
    <citation type="submission" date="2019-04" db="EMBL/GenBank/DDBJ databases">
        <title>A reverse ecology approach based on a biological definition of microbial populations.</title>
        <authorList>
            <person name="Arevalo P."/>
            <person name="Vaninsberghe D."/>
            <person name="Elsherbini J."/>
            <person name="Gore J."/>
            <person name="Polz M."/>
        </authorList>
    </citation>
    <scope>NUCLEOTIDE SEQUENCE [LARGE SCALE GENOMIC DNA]</scope>
    <source>
        <strain evidence="1 2">10N.261.46.F4</strain>
    </source>
</reference>
<evidence type="ECO:0000313" key="1">
    <source>
        <dbReference type="EMBL" id="TKF28274.1"/>
    </source>
</evidence>
<proteinExistence type="predicted"/>
<accession>A0A4U1Z2B4</accession>
<dbReference type="AlphaFoldDB" id="A0A4U1Z2B4"/>